<name>A0AA91Q5L1_CLALS</name>
<dbReference type="SMART" id="SM00271">
    <property type="entry name" value="DnaJ"/>
    <property type="match status" value="1"/>
</dbReference>
<dbReference type="GO" id="GO:0046872">
    <property type="term" value="F:metal ion binding"/>
    <property type="evidence" value="ECO:0007669"/>
    <property type="project" value="UniProtKB-KW"/>
</dbReference>
<comment type="function">
    <text evidence="1">Required for the first step of diphthamide biosynthesis, the transfer of 3-amino-3-carboxypropyl from S-adenosyl-L-methionine to a histidine residue. Diphthamide is a post-translational modification of histidine which occurs in elongation factor 2.</text>
</comment>
<dbReference type="Pfam" id="PF00226">
    <property type="entry name" value="DnaJ"/>
    <property type="match status" value="1"/>
</dbReference>
<evidence type="ECO:0000256" key="4">
    <source>
        <dbReference type="ARBA" id="ARBA00022723"/>
    </source>
</evidence>
<evidence type="ECO:0000259" key="6">
    <source>
        <dbReference type="PROSITE" id="PS50076"/>
    </source>
</evidence>
<feature type="domain" description="DPH-type MB" evidence="7">
    <location>
        <begin position="97"/>
        <end position="143"/>
    </location>
</feature>
<evidence type="ECO:0000256" key="2">
    <source>
        <dbReference type="ARBA" id="ARBA00006169"/>
    </source>
</evidence>
<dbReference type="GO" id="GO:0042026">
    <property type="term" value="P:protein refolding"/>
    <property type="evidence" value="ECO:0007669"/>
    <property type="project" value="TreeGrafter"/>
</dbReference>
<dbReference type="GO" id="GO:0005737">
    <property type="term" value="C:cytoplasm"/>
    <property type="evidence" value="ECO:0007669"/>
    <property type="project" value="TreeGrafter"/>
</dbReference>
<evidence type="ECO:0000256" key="1">
    <source>
        <dbReference type="ARBA" id="ARBA00003474"/>
    </source>
</evidence>
<dbReference type="PRINTS" id="PR00625">
    <property type="entry name" value="JDOMAIN"/>
</dbReference>
<reference evidence="8 9" key="1">
    <citation type="submission" date="2017-04" db="EMBL/GenBank/DDBJ databases">
        <title>Draft genome of the yeast Clavispora lusitaniae type strain CBS 6936.</title>
        <authorList>
            <person name="Durrens P."/>
            <person name="Klopp C."/>
            <person name="Biteau N."/>
            <person name="Fitton-Ouhabi V."/>
            <person name="Dementhon K."/>
            <person name="Accoceberry I."/>
            <person name="Sherman D.J."/>
            <person name="Noel T."/>
        </authorList>
    </citation>
    <scope>NUCLEOTIDE SEQUENCE [LARGE SCALE GENOMIC DNA]</scope>
    <source>
        <strain evidence="8 9">CBS 6936</strain>
    </source>
</reference>
<dbReference type="Pfam" id="PF05207">
    <property type="entry name" value="Zn_ribbon_CSL"/>
    <property type="match status" value="1"/>
</dbReference>
<proteinExistence type="inferred from homology"/>
<dbReference type="PROSITE" id="PS51074">
    <property type="entry name" value="DPH_MB"/>
    <property type="match status" value="1"/>
</dbReference>
<sequence>MSSHYAVLGVSPSASPEDIRAAYRSLLLTSHPDKTGGAVARIPVSRLKEAYEALSDPQCRAQYDKKLGSHSRPFLGSGLDSYTLETFVEADGIWARDCPRCSAQAAIVLTEEDLEAGTPDGAGGLQLAAPCSSCSLWITVQYEEVEDSE</sequence>
<dbReference type="InterPro" id="IPR007872">
    <property type="entry name" value="DPH_MB_dom"/>
</dbReference>
<evidence type="ECO:0000313" key="8">
    <source>
        <dbReference type="EMBL" id="OVF11262.1"/>
    </source>
</evidence>
<gene>
    <name evidence="8" type="ORF">A9F13_01g07502</name>
</gene>
<dbReference type="Gene3D" id="1.10.287.110">
    <property type="entry name" value="DnaJ domain"/>
    <property type="match status" value="1"/>
</dbReference>
<dbReference type="PANTHER" id="PTHR43096">
    <property type="entry name" value="DNAJ HOMOLOG 1, MITOCHONDRIAL-RELATED"/>
    <property type="match status" value="1"/>
</dbReference>
<dbReference type="InterPro" id="IPR036671">
    <property type="entry name" value="DPH_MB_sf"/>
</dbReference>
<keyword evidence="4" id="KW-0479">Metal-binding</keyword>
<dbReference type="InterPro" id="IPR036869">
    <property type="entry name" value="J_dom_sf"/>
</dbReference>
<evidence type="ECO:0000313" key="9">
    <source>
        <dbReference type="Proteomes" id="UP000195602"/>
    </source>
</evidence>
<evidence type="ECO:0000259" key="7">
    <source>
        <dbReference type="PROSITE" id="PS51074"/>
    </source>
</evidence>
<evidence type="ECO:0000256" key="3">
    <source>
        <dbReference type="ARBA" id="ARBA00021797"/>
    </source>
</evidence>
<dbReference type="InterPro" id="IPR001623">
    <property type="entry name" value="DnaJ_domain"/>
</dbReference>
<keyword evidence="5" id="KW-0408">Iron</keyword>
<dbReference type="PROSITE" id="PS50076">
    <property type="entry name" value="DNAJ_2"/>
    <property type="match status" value="1"/>
</dbReference>
<organism evidence="8 9">
    <name type="scientific">Clavispora lusitaniae</name>
    <name type="common">Candida lusitaniae</name>
    <dbReference type="NCBI Taxonomy" id="36911"/>
    <lineage>
        <taxon>Eukaryota</taxon>
        <taxon>Fungi</taxon>
        <taxon>Dikarya</taxon>
        <taxon>Ascomycota</taxon>
        <taxon>Saccharomycotina</taxon>
        <taxon>Pichiomycetes</taxon>
        <taxon>Metschnikowiaceae</taxon>
        <taxon>Clavispora</taxon>
    </lineage>
</organism>
<dbReference type="AlphaFoldDB" id="A0AA91Q5L1"/>
<comment type="caution">
    <text evidence="8">The sequence shown here is derived from an EMBL/GenBank/DDBJ whole genome shotgun (WGS) entry which is preliminary data.</text>
</comment>
<evidence type="ECO:0000256" key="5">
    <source>
        <dbReference type="ARBA" id="ARBA00023004"/>
    </source>
</evidence>
<dbReference type="EMBL" id="LYUB02000001">
    <property type="protein sequence ID" value="OVF11262.1"/>
    <property type="molecule type" value="Genomic_DNA"/>
</dbReference>
<dbReference type="KEGG" id="clus:A9F13_01g07502"/>
<dbReference type="CDD" id="cd06257">
    <property type="entry name" value="DnaJ"/>
    <property type="match status" value="1"/>
</dbReference>
<comment type="similarity">
    <text evidence="2">Belongs to the DPH4 family.</text>
</comment>
<dbReference type="Proteomes" id="UP000195602">
    <property type="component" value="Unassembled WGS sequence"/>
</dbReference>
<dbReference type="SUPFAM" id="SSF144217">
    <property type="entry name" value="CSL zinc finger"/>
    <property type="match status" value="1"/>
</dbReference>
<feature type="domain" description="J" evidence="6">
    <location>
        <begin position="3"/>
        <end position="67"/>
    </location>
</feature>
<protein>
    <recommendedName>
        <fullName evidence="3">Diphthamide biosynthesis protein 4</fullName>
    </recommendedName>
</protein>
<accession>A0AA91Q5L1</accession>
<dbReference type="SUPFAM" id="SSF46565">
    <property type="entry name" value="Chaperone J-domain"/>
    <property type="match status" value="1"/>
</dbReference>
<dbReference type="GO" id="GO:0051082">
    <property type="term" value="F:unfolded protein binding"/>
    <property type="evidence" value="ECO:0007669"/>
    <property type="project" value="TreeGrafter"/>
</dbReference>
<dbReference type="PANTHER" id="PTHR43096:SF58">
    <property type="entry name" value="CHAPERONE DNAJ-DOMAIN SUPERFAMILY PROTEIN"/>
    <property type="match status" value="1"/>
</dbReference>
<dbReference type="Gene3D" id="3.10.660.10">
    <property type="entry name" value="DPH Zinc finger"/>
    <property type="match status" value="1"/>
</dbReference>